<dbReference type="AlphaFoldDB" id="A0A3N0E3N4"/>
<comment type="caution">
    <text evidence="2">The sequence shown here is derived from an EMBL/GenBank/DDBJ whole genome shotgun (WGS) entry which is preliminary data.</text>
</comment>
<dbReference type="OrthoDB" id="4328825at2"/>
<dbReference type="PRINTS" id="PR00368">
    <property type="entry name" value="FADPNR"/>
</dbReference>
<dbReference type="GO" id="GO:0004497">
    <property type="term" value="F:monooxygenase activity"/>
    <property type="evidence" value="ECO:0007669"/>
    <property type="project" value="TreeGrafter"/>
</dbReference>
<dbReference type="InterPro" id="IPR050982">
    <property type="entry name" value="Auxin_biosynth/cation_transpt"/>
</dbReference>
<dbReference type="InterPro" id="IPR036188">
    <property type="entry name" value="FAD/NAD-bd_sf"/>
</dbReference>
<protein>
    <submittedName>
        <fullName evidence="2">NAD(P)/FAD-dependent oxidoreductase</fullName>
    </submittedName>
</protein>
<dbReference type="Proteomes" id="UP000269198">
    <property type="component" value="Unassembled WGS sequence"/>
</dbReference>
<evidence type="ECO:0000313" key="2">
    <source>
        <dbReference type="EMBL" id="RNL82438.1"/>
    </source>
</evidence>
<dbReference type="PRINTS" id="PR00469">
    <property type="entry name" value="PNDRDTASEII"/>
</dbReference>
<dbReference type="RefSeq" id="WP_123202810.1">
    <property type="nucleotide sequence ID" value="NZ_RJMB01000023.1"/>
</dbReference>
<dbReference type="PIRSF" id="PIRSF000332">
    <property type="entry name" value="FMO"/>
    <property type="match status" value="1"/>
</dbReference>
<dbReference type="SUPFAM" id="SSF51905">
    <property type="entry name" value="FAD/NAD(P)-binding domain"/>
    <property type="match status" value="2"/>
</dbReference>
<sequence>MSENPLVIIGAGQAGLATARTALRRGVRPVVLESAGEPGGSWPHYYDSLTLFSPSRFAALPGMALPGAGDRYPGRDEVVEYLRRYAARLDADIRVNHRVKRLEPGNGALTAVTDDGERLDARAVVVATGGFGRPHIPTLAGMGGFFGHVLHAAEYRSPEPFAGQRVVIVGGGNSAVQIGVELASVADVTLATRRPISWMPQRPLGRDMHWWFTRTGLDSAPLGSLWHRLPPSVLDDGHQREAVEAGRPDRRPLFTRVTADGVEWSDGTREPVDTLLLATGYRPAVDFLEGTPALDDDGAPRHRNGVSTTVPGLGYVGLEFQRSFSSATLRGVGRDARHVLGRLGLR</sequence>
<keyword evidence="3" id="KW-1185">Reference proteome</keyword>
<evidence type="ECO:0000313" key="3">
    <source>
        <dbReference type="Proteomes" id="UP000269198"/>
    </source>
</evidence>
<keyword evidence="1" id="KW-0560">Oxidoreductase</keyword>
<dbReference type="PANTHER" id="PTHR43539">
    <property type="entry name" value="FLAVIN-BINDING MONOOXYGENASE-LIKE PROTEIN (AFU_ORTHOLOGUE AFUA_4G09220)"/>
    <property type="match status" value="1"/>
</dbReference>
<dbReference type="InterPro" id="IPR000960">
    <property type="entry name" value="Flavin_mOase"/>
</dbReference>
<dbReference type="PANTHER" id="PTHR43539:SF78">
    <property type="entry name" value="FLAVIN-CONTAINING MONOOXYGENASE"/>
    <property type="match status" value="1"/>
</dbReference>
<accession>A0A3N0E3N4</accession>
<proteinExistence type="predicted"/>
<gene>
    <name evidence="2" type="ORF">EFW17_19200</name>
</gene>
<dbReference type="EMBL" id="RJMB01000023">
    <property type="protein sequence ID" value="RNL82438.1"/>
    <property type="molecule type" value="Genomic_DNA"/>
</dbReference>
<evidence type="ECO:0000256" key="1">
    <source>
        <dbReference type="ARBA" id="ARBA00023002"/>
    </source>
</evidence>
<organism evidence="2 3">
    <name type="scientific">Halostreptopolyspora alba</name>
    <dbReference type="NCBI Taxonomy" id="2487137"/>
    <lineage>
        <taxon>Bacteria</taxon>
        <taxon>Bacillati</taxon>
        <taxon>Actinomycetota</taxon>
        <taxon>Actinomycetes</taxon>
        <taxon>Streptosporangiales</taxon>
        <taxon>Nocardiopsidaceae</taxon>
        <taxon>Halostreptopolyspora</taxon>
    </lineage>
</organism>
<name>A0A3N0E3N4_9ACTN</name>
<dbReference type="Gene3D" id="3.50.50.60">
    <property type="entry name" value="FAD/NAD(P)-binding domain"/>
    <property type="match status" value="1"/>
</dbReference>
<dbReference type="Pfam" id="PF13738">
    <property type="entry name" value="Pyr_redox_3"/>
    <property type="match status" value="1"/>
</dbReference>
<reference evidence="2 3" key="1">
    <citation type="submission" date="2018-11" db="EMBL/GenBank/DDBJ databases">
        <title>The genome draft of YIM 96095.</title>
        <authorList>
            <person name="Tang S.-K."/>
            <person name="Chunyu W.-X."/>
            <person name="Feng Y.-Z."/>
        </authorList>
    </citation>
    <scope>NUCLEOTIDE SEQUENCE [LARGE SCALE GENOMIC DNA]</scope>
    <source>
        <strain evidence="2 3">YIM 96095</strain>
    </source>
</reference>
<dbReference type="GO" id="GO:0050661">
    <property type="term" value="F:NADP binding"/>
    <property type="evidence" value="ECO:0007669"/>
    <property type="project" value="InterPro"/>
</dbReference>
<dbReference type="GO" id="GO:0050660">
    <property type="term" value="F:flavin adenine dinucleotide binding"/>
    <property type="evidence" value="ECO:0007669"/>
    <property type="project" value="InterPro"/>
</dbReference>